<accession>A0A1F5Z0I1</accession>
<proteinExistence type="predicted"/>
<reference evidence="1 2" key="1">
    <citation type="journal article" date="2016" name="Nat. Commun.">
        <title>Thousands of microbial genomes shed light on interconnected biogeochemical processes in an aquifer system.</title>
        <authorList>
            <person name="Anantharaman K."/>
            <person name="Brown C.T."/>
            <person name="Hug L.A."/>
            <person name="Sharon I."/>
            <person name="Castelle C.J."/>
            <person name="Probst A.J."/>
            <person name="Thomas B.C."/>
            <person name="Singh A."/>
            <person name="Wilkins M.J."/>
            <person name="Karaoz U."/>
            <person name="Brodie E.L."/>
            <person name="Williams K.H."/>
            <person name="Hubbard S.S."/>
            <person name="Banfield J.F."/>
        </authorList>
    </citation>
    <scope>NUCLEOTIDE SEQUENCE [LARGE SCALE GENOMIC DNA]</scope>
</reference>
<dbReference type="InterPro" id="IPR029063">
    <property type="entry name" value="SAM-dependent_MTases_sf"/>
</dbReference>
<dbReference type="Gene3D" id="3.40.50.150">
    <property type="entry name" value="Vaccinia Virus protein VP39"/>
    <property type="match status" value="1"/>
</dbReference>
<sequence length="189" mass="21384">MGSETDKLLSYIEKTNSNLEWLHFLLLFKLIGVDPRNATLAVPFLHHDTDLGIPGIRKIALNNESGGNSPGFKFILGDVSEQIRLPNKSVDLLVVNHGVVLYEWTKQLDHSNNYPAEVYRVTQPNGVLMAYDYDYWDYIADMFGFTQVPFGISQTVLSTVCSKMGLRDADAFEDLFTTVNGNRVAFFRR</sequence>
<organism evidence="1 2">
    <name type="scientific">Candidatus Gottesmanbacteria bacterium RIFCSPHIGHO2_01_FULL_42_12</name>
    <dbReference type="NCBI Taxonomy" id="1798377"/>
    <lineage>
        <taxon>Bacteria</taxon>
        <taxon>Candidatus Gottesmaniibacteriota</taxon>
    </lineage>
</organism>
<evidence type="ECO:0000313" key="2">
    <source>
        <dbReference type="Proteomes" id="UP000178681"/>
    </source>
</evidence>
<protein>
    <submittedName>
        <fullName evidence="1">Uncharacterized protein</fullName>
    </submittedName>
</protein>
<dbReference type="Proteomes" id="UP000178681">
    <property type="component" value="Unassembled WGS sequence"/>
</dbReference>
<name>A0A1F5Z0I1_9BACT</name>
<comment type="caution">
    <text evidence="1">The sequence shown here is derived from an EMBL/GenBank/DDBJ whole genome shotgun (WGS) entry which is preliminary data.</text>
</comment>
<gene>
    <name evidence="1" type="ORF">A2872_03130</name>
</gene>
<dbReference type="SUPFAM" id="SSF53335">
    <property type="entry name" value="S-adenosyl-L-methionine-dependent methyltransferases"/>
    <property type="match status" value="1"/>
</dbReference>
<evidence type="ECO:0000313" key="1">
    <source>
        <dbReference type="EMBL" id="OGG05834.1"/>
    </source>
</evidence>
<dbReference type="EMBL" id="MFJG01000027">
    <property type="protein sequence ID" value="OGG05834.1"/>
    <property type="molecule type" value="Genomic_DNA"/>
</dbReference>
<dbReference type="AlphaFoldDB" id="A0A1F5Z0I1"/>